<dbReference type="InterPro" id="IPR002699">
    <property type="entry name" value="V_ATPase_D"/>
</dbReference>
<dbReference type="GO" id="GO:0046933">
    <property type="term" value="F:proton-transporting ATP synthase activity, rotational mechanism"/>
    <property type="evidence" value="ECO:0007669"/>
    <property type="project" value="UniProtKB-UniRule"/>
</dbReference>
<dbReference type="PANTHER" id="PTHR11671">
    <property type="entry name" value="V-TYPE ATP SYNTHASE SUBUNIT D"/>
    <property type="match status" value="1"/>
</dbReference>
<dbReference type="EMBL" id="FOIL01000006">
    <property type="protein sequence ID" value="SET14246.1"/>
    <property type="molecule type" value="Genomic_DNA"/>
</dbReference>
<dbReference type="GO" id="GO:0005524">
    <property type="term" value="F:ATP binding"/>
    <property type="evidence" value="ECO:0007669"/>
    <property type="project" value="UniProtKB-UniRule"/>
</dbReference>
<dbReference type="Gene3D" id="1.10.287.3240">
    <property type="match status" value="1"/>
</dbReference>
<name>A0A1I0C465_9FIRM</name>
<protein>
    <recommendedName>
        <fullName evidence="4">V-type ATP synthase subunit D</fullName>
    </recommendedName>
    <alternativeName>
        <fullName evidence="4">V-ATPase subunit D</fullName>
    </alternativeName>
</protein>
<dbReference type="NCBIfam" id="TIGR00309">
    <property type="entry name" value="V_ATPase_subD"/>
    <property type="match status" value="1"/>
</dbReference>
<evidence type="ECO:0000256" key="3">
    <source>
        <dbReference type="ARBA" id="ARBA00023065"/>
    </source>
</evidence>
<dbReference type="AlphaFoldDB" id="A0A1I0C465"/>
<keyword evidence="3 4" id="KW-0406">Ion transport</keyword>
<dbReference type="GO" id="GO:0042777">
    <property type="term" value="P:proton motive force-driven plasma membrane ATP synthesis"/>
    <property type="evidence" value="ECO:0007669"/>
    <property type="project" value="UniProtKB-UniRule"/>
</dbReference>
<organism evidence="5 6">
    <name type="scientific">[Clostridium] aminophilum</name>
    <dbReference type="NCBI Taxonomy" id="1526"/>
    <lineage>
        <taxon>Bacteria</taxon>
        <taxon>Bacillati</taxon>
        <taxon>Bacillota</taxon>
        <taxon>Clostridia</taxon>
        <taxon>Lachnospirales</taxon>
        <taxon>Lachnospiraceae</taxon>
    </lineage>
</organism>
<keyword evidence="4" id="KW-0066">ATP synthesis</keyword>
<keyword evidence="2 4" id="KW-0813">Transport</keyword>
<comment type="function">
    <text evidence="4">Produces ATP from ADP in the presence of a proton gradient across the membrane.</text>
</comment>
<accession>A0A1I0C465</accession>
<dbReference type="eggNOG" id="COG1394">
    <property type="taxonomic scope" value="Bacteria"/>
</dbReference>
<reference evidence="5 6" key="1">
    <citation type="submission" date="2016-10" db="EMBL/GenBank/DDBJ databases">
        <authorList>
            <person name="de Groot N.N."/>
        </authorList>
    </citation>
    <scope>NUCLEOTIDE SEQUENCE [LARGE SCALE GENOMIC DNA]</scope>
    <source>
        <strain evidence="5 6">KH1P1</strain>
    </source>
</reference>
<evidence type="ECO:0000313" key="6">
    <source>
        <dbReference type="Proteomes" id="UP000199820"/>
    </source>
</evidence>
<dbReference type="Pfam" id="PF01813">
    <property type="entry name" value="ATP-synt_D"/>
    <property type="match status" value="1"/>
</dbReference>
<dbReference type="Proteomes" id="UP000199820">
    <property type="component" value="Unassembled WGS sequence"/>
</dbReference>
<keyword evidence="6" id="KW-1185">Reference proteome</keyword>
<evidence type="ECO:0000256" key="1">
    <source>
        <dbReference type="ARBA" id="ARBA00005850"/>
    </source>
</evidence>
<proteinExistence type="inferred from homology"/>
<evidence type="ECO:0000256" key="4">
    <source>
        <dbReference type="HAMAP-Rule" id="MF_00271"/>
    </source>
</evidence>
<dbReference type="HAMAP" id="MF_00271">
    <property type="entry name" value="ATP_synth_D_arch"/>
    <property type="match status" value="1"/>
</dbReference>
<evidence type="ECO:0000256" key="2">
    <source>
        <dbReference type="ARBA" id="ARBA00022448"/>
    </source>
</evidence>
<dbReference type="STRING" id="1526.SAMN02910262_01194"/>
<comment type="similarity">
    <text evidence="1 4">Belongs to the V-ATPase D subunit family.</text>
</comment>
<dbReference type="OrthoDB" id="9781718at2"/>
<dbReference type="GO" id="GO:0046961">
    <property type="term" value="F:proton-transporting ATPase activity, rotational mechanism"/>
    <property type="evidence" value="ECO:0007669"/>
    <property type="project" value="InterPro"/>
</dbReference>
<sequence length="230" mass="26339">MASSQIIPTRMELAKTKKKLTMALRGHKLLKDKRDELMRQFFDLVRENMELRLKVEEGIRDANRNFVVAKAGMDQQTLSTALMTPKQAVDLDIGYKNVMSVNIPVYTTKTKTADANDIYSYGFAFTSGDLDGAVKSLADILPDMLRLAEIEKSCQLMASEIEKTRRRVNALEHVTIPECQRIIKYITMKLDENERSTQIRLMKVKAMMLEDAHHYKEKNEAKFAEMAQEG</sequence>
<evidence type="ECO:0000313" key="5">
    <source>
        <dbReference type="EMBL" id="SET14246.1"/>
    </source>
</evidence>
<dbReference type="RefSeq" id="WP_074648717.1">
    <property type="nucleotide sequence ID" value="NZ_FOIL01000006.1"/>
</dbReference>
<gene>
    <name evidence="4" type="primary">atpD</name>
    <name evidence="5" type="ORF">SAMN04487771_100611</name>
</gene>
<dbReference type="NCBIfam" id="NF001543">
    <property type="entry name" value="PRK00373.1-2"/>
    <property type="match status" value="1"/>
</dbReference>
<keyword evidence="4" id="KW-0375">Hydrogen ion transport</keyword>